<dbReference type="CDD" id="cd06899">
    <property type="entry name" value="lectin_legume_LecRK_Arcelin_ConA"/>
    <property type="match status" value="1"/>
</dbReference>
<dbReference type="SUPFAM" id="SSF49899">
    <property type="entry name" value="Concanavalin A-like lectins/glucanases"/>
    <property type="match status" value="1"/>
</dbReference>
<dbReference type="GO" id="GO:0030246">
    <property type="term" value="F:carbohydrate binding"/>
    <property type="evidence" value="ECO:0007669"/>
    <property type="project" value="UniProtKB-KW"/>
</dbReference>
<dbReference type="InterPro" id="IPR013320">
    <property type="entry name" value="ConA-like_dom_sf"/>
</dbReference>
<accession>A0A540L6J1</accession>
<keyword evidence="7" id="KW-1185">Reference proteome</keyword>
<dbReference type="EMBL" id="VIEB01000738">
    <property type="protein sequence ID" value="TQD82087.1"/>
    <property type="molecule type" value="Genomic_DNA"/>
</dbReference>
<dbReference type="Proteomes" id="UP000315295">
    <property type="component" value="Unassembled WGS sequence"/>
</dbReference>
<name>A0A540L6J1_MALBA</name>
<comment type="caution">
    <text evidence="6">The sequence shown here is derived from an EMBL/GenBank/DDBJ whole genome shotgun (WGS) entry which is preliminary data.</text>
</comment>
<keyword evidence="4" id="KW-0732">Signal</keyword>
<evidence type="ECO:0000256" key="1">
    <source>
        <dbReference type="ARBA" id="ARBA00007606"/>
    </source>
</evidence>
<feature type="compositionally biased region" description="Low complexity" evidence="3">
    <location>
        <begin position="283"/>
        <end position="294"/>
    </location>
</feature>
<evidence type="ECO:0000313" key="7">
    <source>
        <dbReference type="Proteomes" id="UP000315295"/>
    </source>
</evidence>
<evidence type="ECO:0000313" key="6">
    <source>
        <dbReference type="EMBL" id="TQD82087.1"/>
    </source>
</evidence>
<dbReference type="InterPro" id="IPR001220">
    <property type="entry name" value="Legume_lectin_dom"/>
</dbReference>
<protein>
    <recommendedName>
        <fullName evidence="5">Legume lectin domain-containing protein</fullName>
    </recommendedName>
</protein>
<dbReference type="PANTHER" id="PTHR32401">
    <property type="entry name" value="CONCANAVALIN A-LIKE LECTIN FAMILY PROTEIN"/>
    <property type="match status" value="1"/>
</dbReference>
<proteinExistence type="inferred from homology"/>
<dbReference type="InterPro" id="IPR050258">
    <property type="entry name" value="Leguminous_Lectin"/>
</dbReference>
<dbReference type="AlphaFoldDB" id="A0A540L6J1"/>
<evidence type="ECO:0000259" key="5">
    <source>
        <dbReference type="Pfam" id="PF00139"/>
    </source>
</evidence>
<comment type="similarity">
    <text evidence="1">Belongs to the leguminous lectin family.</text>
</comment>
<organism evidence="6 7">
    <name type="scientific">Malus baccata</name>
    <name type="common">Siberian crab apple</name>
    <name type="synonym">Pyrus baccata</name>
    <dbReference type="NCBI Taxonomy" id="106549"/>
    <lineage>
        <taxon>Eukaryota</taxon>
        <taxon>Viridiplantae</taxon>
        <taxon>Streptophyta</taxon>
        <taxon>Embryophyta</taxon>
        <taxon>Tracheophyta</taxon>
        <taxon>Spermatophyta</taxon>
        <taxon>Magnoliopsida</taxon>
        <taxon>eudicotyledons</taxon>
        <taxon>Gunneridae</taxon>
        <taxon>Pentapetalae</taxon>
        <taxon>rosids</taxon>
        <taxon>fabids</taxon>
        <taxon>Rosales</taxon>
        <taxon>Rosaceae</taxon>
        <taxon>Amygdaloideae</taxon>
        <taxon>Maleae</taxon>
        <taxon>Malus</taxon>
    </lineage>
</organism>
<feature type="signal peptide" evidence="4">
    <location>
        <begin position="1"/>
        <end position="25"/>
    </location>
</feature>
<dbReference type="Pfam" id="PF00139">
    <property type="entry name" value="Lectin_legB"/>
    <property type="match status" value="1"/>
</dbReference>
<feature type="domain" description="Legume lectin" evidence="5">
    <location>
        <begin position="30"/>
        <end position="260"/>
    </location>
</feature>
<gene>
    <name evidence="6" type="ORF">C1H46_032365</name>
</gene>
<dbReference type="Gene3D" id="2.60.120.200">
    <property type="match status" value="1"/>
</dbReference>
<reference evidence="6 7" key="1">
    <citation type="journal article" date="2019" name="G3 (Bethesda)">
        <title>Sequencing of a Wild Apple (Malus baccata) Genome Unravels the Differences Between Cultivated and Wild Apple Species Regarding Disease Resistance and Cold Tolerance.</title>
        <authorList>
            <person name="Chen X."/>
        </authorList>
    </citation>
    <scope>NUCLEOTIDE SEQUENCE [LARGE SCALE GENOMIC DNA]</scope>
    <source>
        <strain evidence="7">cv. Shandingzi</strain>
        <tissue evidence="6">Leaves</tissue>
    </source>
</reference>
<dbReference type="PANTHER" id="PTHR32401:SF48">
    <property type="entry name" value="LEGUME LECTIN DOMAIN-CONTAINING PROTEIN"/>
    <property type="match status" value="1"/>
</dbReference>
<keyword evidence="2" id="KW-0430">Lectin</keyword>
<feature type="chain" id="PRO_5021950526" description="Legume lectin domain-containing protein" evidence="4">
    <location>
        <begin position="26"/>
        <end position="310"/>
    </location>
</feature>
<sequence length="310" mass="33844">MHSSRPFLFWVLFFFVFNLSFPSLSVPFLPATNNNLTLLGDASITNNSISLTQELTTCPSSSPSASSGVGRAFYAYPIRFLDSKTNTTASFLCRFSFSITLSSRLCSSGDGIAFVITPDVDSLGSYRGGYMGLPEPSSVSKESFFAVEFDTRFDPMVGDKNGNHIGIDLNTVVSVATVGVVSRGIDLTSGREITAWIEYRDAVKMIWVWVAYSSTRPPTPLLVAQIDLSNEFKEFMHVGFSAANGQGASIHRVANWRFKTFRSLPPGIPANAFEKGDCFMCSSPEDSSTQSSPENHSHESKVEMPLGLEV</sequence>
<evidence type="ECO:0000256" key="4">
    <source>
        <dbReference type="SAM" id="SignalP"/>
    </source>
</evidence>
<dbReference type="STRING" id="106549.A0A540L6J1"/>
<evidence type="ECO:0000256" key="3">
    <source>
        <dbReference type="SAM" id="MobiDB-lite"/>
    </source>
</evidence>
<evidence type="ECO:0000256" key="2">
    <source>
        <dbReference type="ARBA" id="ARBA00022734"/>
    </source>
</evidence>
<feature type="region of interest" description="Disordered" evidence="3">
    <location>
        <begin position="283"/>
        <end position="310"/>
    </location>
</feature>